<dbReference type="OMA" id="ACDSWCH"/>
<dbReference type="GO" id="GO:0051301">
    <property type="term" value="P:cell division"/>
    <property type="evidence" value="ECO:0007669"/>
    <property type="project" value="UniProtKB-KW"/>
</dbReference>
<dbReference type="GeneID" id="7453284"/>
<evidence type="ECO:0000256" key="10">
    <source>
        <dbReference type="SAM" id="MobiDB-lite"/>
    </source>
</evidence>
<dbReference type="PaxDb" id="35128-Thaps6356"/>
<evidence type="ECO:0000256" key="4">
    <source>
        <dbReference type="ARBA" id="ARBA00022454"/>
    </source>
</evidence>
<name>B8C431_THAPS</name>
<dbReference type="PANTHER" id="PTHR16040:SF7">
    <property type="entry name" value="AUSTRALIN, ISOFORM A-RELATED"/>
    <property type="match status" value="1"/>
</dbReference>
<keyword evidence="4" id="KW-0158">Chromosome</keyword>
<keyword evidence="8" id="KW-0131">Cell cycle</keyword>
<accession>B8C431</accession>
<keyword evidence="5" id="KW-0132">Cell division</keyword>
<organism evidence="11 12">
    <name type="scientific">Thalassiosira pseudonana</name>
    <name type="common">Marine diatom</name>
    <name type="synonym">Cyclotella nana</name>
    <dbReference type="NCBI Taxonomy" id="35128"/>
    <lineage>
        <taxon>Eukaryota</taxon>
        <taxon>Sar</taxon>
        <taxon>Stramenopiles</taxon>
        <taxon>Ochrophyta</taxon>
        <taxon>Bacillariophyta</taxon>
        <taxon>Coscinodiscophyceae</taxon>
        <taxon>Thalassiosirophycidae</taxon>
        <taxon>Thalassiosirales</taxon>
        <taxon>Thalassiosiraceae</taxon>
        <taxon>Thalassiosira</taxon>
    </lineage>
</organism>
<feature type="region of interest" description="Disordered" evidence="10">
    <location>
        <begin position="1"/>
        <end position="20"/>
    </location>
</feature>
<evidence type="ECO:0000313" key="11">
    <source>
        <dbReference type="EMBL" id="EED91262.1"/>
    </source>
</evidence>
<evidence type="ECO:0000256" key="7">
    <source>
        <dbReference type="ARBA" id="ARBA00023242"/>
    </source>
</evidence>
<evidence type="ECO:0000313" key="12">
    <source>
        <dbReference type="Proteomes" id="UP000001449"/>
    </source>
</evidence>
<dbReference type="Proteomes" id="UP000001449">
    <property type="component" value="Chromosome 6"/>
</dbReference>
<dbReference type="GO" id="GO:0000775">
    <property type="term" value="C:chromosome, centromeric region"/>
    <property type="evidence" value="ECO:0007669"/>
    <property type="project" value="UniProtKB-SubCell"/>
</dbReference>
<evidence type="ECO:0008006" key="13">
    <source>
        <dbReference type="Google" id="ProtNLM"/>
    </source>
</evidence>
<evidence type="ECO:0000256" key="8">
    <source>
        <dbReference type="ARBA" id="ARBA00023306"/>
    </source>
</evidence>
<evidence type="ECO:0000256" key="9">
    <source>
        <dbReference type="ARBA" id="ARBA00023328"/>
    </source>
</evidence>
<dbReference type="GO" id="GO:0005634">
    <property type="term" value="C:nucleus"/>
    <property type="evidence" value="ECO:0007669"/>
    <property type="project" value="UniProtKB-SubCell"/>
</dbReference>
<dbReference type="eggNOG" id="ENOG502T1F2">
    <property type="taxonomic scope" value="Eukaryota"/>
</dbReference>
<dbReference type="HOGENOM" id="CLU_1172741_0_0_1"/>
<dbReference type="AlphaFoldDB" id="B8C431"/>
<evidence type="ECO:0000256" key="1">
    <source>
        <dbReference type="ARBA" id="ARBA00004123"/>
    </source>
</evidence>
<dbReference type="KEGG" id="tps:THAPSDRAFT_6356"/>
<comment type="subcellular location">
    <subcellularLocation>
        <location evidence="2">Chromosome</location>
        <location evidence="2">Centromere</location>
    </subcellularLocation>
    <subcellularLocation>
        <location evidence="1">Nucleus</location>
    </subcellularLocation>
</comment>
<evidence type="ECO:0000256" key="5">
    <source>
        <dbReference type="ARBA" id="ARBA00022618"/>
    </source>
</evidence>
<evidence type="ECO:0000256" key="3">
    <source>
        <dbReference type="ARBA" id="ARBA00009914"/>
    </source>
</evidence>
<proteinExistence type="inferred from homology"/>
<dbReference type="InterPro" id="IPR018867">
    <property type="entry name" value="Cell_div_borealin"/>
</dbReference>
<evidence type="ECO:0000256" key="2">
    <source>
        <dbReference type="ARBA" id="ARBA00004584"/>
    </source>
</evidence>
<keyword evidence="6" id="KW-0498">Mitosis</keyword>
<dbReference type="InParanoid" id="B8C431"/>
<evidence type="ECO:0000256" key="6">
    <source>
        <dbReference type="ARBA" id="ARBA00022776"/>
    </source>
</evidence>
<dbReference type="EMBL" id="CM000643">
    <property type="protein sequence ID" value="EED91262.1"/>
    <property type="molecule type" value="Genomic_DNA"/>
</dbReference>
<dbReference type="RefSeq" id="XP_002291155.1">
    <property type="nucleotide sequence ID" value="XM_002291119.1"/>
</dbReference>
<feature type="compositionally biased region" description="Low complexity" evidence="10">
    <location>
        <begin position="1"/>
        <end position="15"/>
    </location>
</feature>
<dbReference type="PANTHER" id="PTHR16040">
    <property type="entry name" value="AUSTRALIN, ISOFORM A-RELATED"/>
    <property type="match status" value="1"/>
</dbReference>
<gene>
    <name evidence="11" type="ORF">THAPSDRAFT_6356</name>
</gene>
<protein>
    <recommendedName>
        <fullName evidence="13">Borealin N-terminal domain-containing protein</fullName>
    </recommendedName>
</protein>
<keyword evidence="7" id="KW-0539">Nucleus</keyword>
<reference evidence="11 12" key="2">
    <citation type="journal article" date="2008" name="Nature">
        <title>The Phaeodactylum genome reveals the evolutionary history of diatom genomes.</title>
        <authorList>
            <person name="Bowler C."/>
            <person name="Allen A.E."/>
            <person name="Badger J.H."/>
            <person name="Grimwood J."/>
            <person name="Jabbari K."/>
            <person name="Kuo A."/>
            <person name="Maheswari U."/>
            <person name="Martens C."/>
            <person name="Maumus F."/>
            <person name="Otillar R.P."/>
            <person name="Rayko E."/>
            <person name="Salamov A."/>
            <person name="Vandepoele K."/>
            <person name="Beszteri B."/>
            <person name="Gruber A."/>
            <person name="Heijde M."/>
            <person name="Katinka M."/>
            <person name="Mock T."/>
            <person name="Valentin K."/>
            <person name="Verret F."/>
            <person name="Berges J.A."/>
            <person name="Brownlee C."/>
            <person name="Cadoret J.P."/>
            <person name="Chiovitti A."/>
            <person name="Choi C.J."/>
            <person name="Coesel S."/>
            <person name="De Martino A."/>
            <person name="Detter J.C."/>
            <person name="Durkin C."/>
            <person name="Falciatore A."/>
            <person name="Fournet J."/>
            <person name="Haruta M."/>
            <person name="Huysman M.J."/>
            <person name="Jenkins B.D."/>
            <person name="Jiroutova K."/>
            <person name="Jorgensen R.E."/>
            <person name="Joubert Y."/>
            <person name="Kaplan A."/>
            <person name="Kroger N."/>
            <person name="Kroth P.G."/>
            <person name="La Roche J."/>
            <person name="Lindquist E."/>
            <person name="Lommer M."/>
            <person name="Martin-Jezequel V."/>
            <person name="Lopez P.J."/>
            <person name="Lucas S."/>
            <person name="Mangogna M."/>
            <person name="McGinnis K."/>
            <person name="Medlin L.K."/>
            <person name="Montsant A."/>
            <person name="Oudot-Le Secq M.P."/>
            <person name="Napoli C."/>
            <person name="Obornik M."/>
            <person name="Parker M.S."/>
            <person name="Petit J.L."/>
            <person name="Porcel B.M."/>
            <person name="Poulsen N."/>
            <person name="Robison M."/>
            <person name="Rychlewski L."/>
            <person name="Rynearson T.A."/>
            <person name="Schmutz J."/>
            <person name="Shapiro H."/>
            <person name="Siaut M."/>
            <person name="Stanley M."/>
            <person name="Sussman M.R."/>
            <person name="Taylor A.R."/>
            <person name="Vardi A."/>
            <person name="von Dassow P."/>
            <person name="Vyverman W."/>
            <person name="Willis A."/>
            <person name="Wyrwicz L.S."/>
            <person name="Rokhsar D.S."/>
            <person name="Weissenbach J."/>
            <person name="Armbrust E.V."/>
            <person name="Green B.R."/>
            <person name="Van de Peer Y."/>
            <person name="Grigoriev I.V."/>
        </authorList>
    </citation>
    <scope>NUCLEOTIDE SEQUENCE [LARGE SCALE GENOMIC DNA]</scope>
    <source>
        <strain evidence="11 12">CCMP1335</strain>
    </source>
</reference>
<sequence>MATTLTSLSPLAESSSPPPIDFLSPTSIQSAIAHRRTTLQRDIESLTLLRDELMRAQKEGIVQGLCKLNKDVKKLTVKEFNGVFGCDVVEMVRKQMARGDVVTGGGGKRSYPKGGVAGGLALKTPAAVRFGKPPMTRTVRRGERVVSYSVNGSPVEQYDPGEVVITAKKQRRFGGNNHNAKTPAPFPVTIGIGAGNGECIDLSDPNQRRKLDGEQKAQAMQQLMAMQEQMKHLMDEW</sequence>
<keyword evidence="9" id="KW-0137">Centromere</keyword>
<reference evidence="11 12" key="1">
    <citation type="journal article" date="2004" name="Science">
        <title>The genome of the diatom Thalassiosira pseudonana: ecology, evolution, and metabolism.</title>
        <authorList>
            <person name="Armbrust E.V."/>
            <person name="Berges J.A."/>
            <person name="Bowler C."/>
            <person name="Green B.R."/>
            <person name="Martinez D."/>
            <person name="Putnam N.H."/>
            <person name="Zhou S."/>
            <person name="Allen A.E."/>
            <person name="Apt K.E."/>
            <person name="Bechner M."/>
            <person name="Brzezinski M.A."/>
            <person name="Chaal B.K."/>
            <person name="Chiovitti A."/>
            <person name="Davis A.K."/>
            <person name="Demarest M.S."/>
            <person name="Detter J.C."/>
            <person name="Glavina T."/>
            <person name="Goodstein D."/>
            <person name="Hadi M.Z."/>
            <person name="Hellsten U."/>
            <person name="Hildebrand M."/>
            <person name="Jenkins B.D."/>
            <person name="Jurka J."/>
            <person name="Kapitonov V.V."/>
            <person name="Kroger N."/>
            <person name="Lau W.W."/>
            <person name="Lane T.W."/>
            <person name="Larimer F.W."/>
            <person name="Lippmeier J.C."/>
            <person name="Lucas S."/>
            <person name="Medina M."/>
            <person name="Montsant A."/>
            <person name="Obornik M."/>
            <person name="Parker M.S."/>
            <person name="Palenik B."/>
            <person name="Pazour G.J."/>
            <person name="Richardson P.M."/>
            <person name="Rynearson T.A."/>
            <person name="Saito M.A."/>
            <person name="Schwartz D.C."/>
            <person name="Thamatrakoln K."/>
            <person name="Valentin K."/>
            <person name="Vardi A."/>
            <person name="Wilkerson F.P."/>
            <person name="Rokhsar D.S."/>
        </authorList>
    </citation>
    <scope>NUCLEOTIDE SEQUENCE [LARGE SCALE GENOMIC DNA]</scope>
    <source>
        <strain evidence="11 12">CCMP1335</strain>
    </source>
</reference>
<keyword evidence="12" id="KW-1185">Reference proteome</keyword>
<comment type="similarity">
    <text evidence="3">Belongs to the borealin family.</text>
</comment>